<dbReference type="PRINTS" id="PR00066">
    <property type="entry name" value="XRODRMPGMNTG"/>
</dbReference>
<dbReference type="SUPFAM" id="SSF88723">
    <property type="entry name" value="PIN domain-like"/>
    <property type="match status" value="1"/>
</dbReference>
<dbReference type="GO" id="GO:0003697">
    <property type="term" value="F:single-stranded DNA binding"/>
    <property type="evidence" value="ECO:0007669"/>
    <property type="project" value="InterPro"/>
</dbReference>
<evidence type="ECO:0000256" key="3">
    <source>
        <dbReference type="ARBA" id="ARBA00022759"/>
    </source>
</evidence>
<evidence type="ECO:0000313" key="10">
    <source>
        <dbReference type="Proteomes" id="UP001148018"/>
    </source>
</evidence>
<organism evidence="9 10">
    <name type="scientific">Muraenolepis orangiensis</name>
    <name type="common">Patagonian moray cod</name>
    <dbReference type="NCBI Taxonomy" id="630683"/>
    <lineage>
        <taxon>Eukaryota</taxon>
        <taxon>Metazoa</taxon>
        <taxon>Chordata</taxon>
        <taxon>Craniata</taxon>
        <taxon>Vertebrata</taxon>
        <taxon>Euteleostomi</taxon>
        <taxon>Actinopterygii</taxon>
        <taxon>Neopterygii</taxon>
        <taxon>Teleostei</taxon>
        <taxon>Neoteleostei</taxon>
        <taxon>Acanthomorphata</taxon>
        <taxon>Zeiogadaria</taxon>
        <taxon>Gadariae</taxon>
        <taxon>Gadiformes</taxon>
        <taxon>Muraenolepidoidei</taxon>
        <taxon>Muraenolepididae</taxon>
        <taxon>Muraenolepis</taxon>
    </lineage>
</organism>
<name>A0A9Q0IC13_9TELE</name>
<dbReference type="Gene3D" id="3.40.50.1010">
    <property type="entry name" value="5'-nuclease"/>
    <property type="match status" value="1"/>
</dbReference>
<dbReference type="GO" id="GO:0006289">
    <property type="term" value="P:nucleotide-excision repair"/>
    <property type="evidence" value="ECO:0007669"/>
    <property type="project" value="InterPro"/>
</dbReference>
<dbReference type="PRINTS" id="PR00853">
    <property type="entry name" value="XPGRADSUPER"/>
</dbReference>
<dbReference type="EMBL" id="JANIIK010000112">
    <property type="protein sequence ID" value="KAJ3593109.1"/>
    <property type="molecule type" value="Genomic_DNA"/>
</dbReference>
<accession>A0A9Q0IC13</accession>
<feature type="compositionally biased region" description="Basic and acidic residues" evidence="7">
    <location>
        <begin position="440"/>
        <end position="455"/>
    </location>
</feature>
<dbReference type="PANTHER" id="PTHR16171:SF11">
    <property type="entry name" value="DNA EXCISION REPAIR PROTEIN ERCC-5"/>
    <property type="match status" value="1"/>
</dbReference>
<dbReference type="AlphaFoldDB" id="A0A9Q0IC13"/>
<keyword evidence="3" id="KW-0540">Nuclease</keyword>
<dbReference type="InterPro" id="IPR006085">
    <property type="entry name" value="XPG_DNA_repair_N"/>
</dbReference>
<evidence type="ECO:0000313" key="9">
    <source>
        <dbReference type="EMBL" id="KAJ3593109.1"/>
    </source>
</evidence>
<evidence type="ECO:0000256" key="5">
    <source>
        <dbReference type="ARBA" id="ARBA00023204"/>
    </source>
</evidence>
<dbReference type="InterPro" id="IPR006084">
    <property type="entry name" value="XPG/Rad2"/>
</dbReference>
<keyword evidence="3" id="KW-0255">Endonuclease</keyword>
<evidence type="ECO:0000256" key="6">
    <source>
        <dbReference type="ARBA" id="ARBA00023242"/>
    </source>
</evidence>
<dbReference type="GO" id="GO:0005634">
    <property type="term" value="C:nucleus"/>
    <property type="evidence" value="ECO:0007669"/>
    <property type="project" value="UniProtKB-SubCell"/>
</dbReference>
<reference evidence="9" key="1">
    <citation type="submission" date="2022-07" db="EMBL/GenBank/DDBJ databases">
        <title>Chromosome-level genome of Muraenolepis orangiensis.</title>
        <authorList>
            <person name="Kim J."/>
        </authorList>
    </citation>
    <scope>NUCLEOTIDE SEQUENCE</scope>
    <source>
        <strain evidence="9">KU_S4_2022</strain>
        <tissue evidence="9">Muscle</tissue>
    </source>
</reference>
<dbReference type="Proteomes" id="UP001148018">
    <property type="component" value="Unassembled WGS sequence"/>
</dbReference>
<dbReference type="InterPro" id="IPR029060">
    <property type="entry name" value="PIN-like_dom_sf"/>
</dbReference>
<keyword evidence="6" id="KW-0539">Nucleus</keyword>
<keyword evidence="10" id="KW-1185">Reference proteome</keyword>
<feature type="region of interest" description="Disordered" evidence="7">
    <location>
        <begin position="397"/>
        <end position="519"/>
    </location>
</feature>
<comment type="caution">
    <text evidence="9">The sequence shown here is derived from an EMBL/GenBank/DDBJ whole genome shotgun (WGS) entry which is preliminary data.</text>
</comment>
<evidence type="ECO:0000256" key="2">
    <source>
        <dbReference type="ARBA" id="ARBA00005283"/>
    </source>
</evidence>
<keyword evidence="5" id="KW-0234">DNA repair</keyword>
<feature type="compositionally biased region" description="Acidic residues" evidence="7">
    <location>
        <begin position="482"/>
        <end position="492"/>
    </location>
</feature>
<evidence type="ECO:0000256" key="4">
    <source>
        <dbReference type="ARBA" id="ARBA00022763"/>
    </source>
</evidence>
<sequence>MGVHGLWKLLESSGRPINPESLEGKILAVVVQTSVYVKLVTLTSSQDISIWLNQAVKGVRDRDGSRVENAHLLTLFHRVCKLLYFRVRPVFVFDGDAPLLKKQTLAVRRRRREELTRESKQTNEKLLKTFLKRKAIQEALGEHSEEPVPSLSSVRRDEDDIYILPALPASEEKEISSGEEQEDERSADQMTESHHMYQGELYGDPNSVDINSEEFSSLPLEMKHQILKDMKEFSKRCRTMYHTPPECSSGFSQYQLEGLLHRKHLNCRLEEVEKEMNQSAAGAGPQLYGHTHQDHTIESRRLLSEDSTHYILIKGAQKPVKAPESQSAALPWAGGPLSGTRRPRADRPQPLWSTVCEEEEEEEKAQASSSSSAPTPNLLPPSPRTLQAIQLSSSSGADSQLGVANVPANQNSCGRILPVGLKPGEKLPEYSEMTQEEQNDEVKEGDVVLRQKEDEGVVDSAQSEGSDSEDGYIQVSDGDGPKEEEADDDVIETGEPSPSSSAHPGVQNDEDLKEDLTEDLKEDLKEDLIEDLKEDLIEDLKEDLTDDPKD</sequence>
<dbReference type="GO" id="GO:0004520">
    <property type="term" value="F:DNA endonuclease activity"/>
    <property type="evidence" value="ECO:0007669"/>
    <property type="project" value="TreeGrafter"/>
</dbReference>
<dbReference type="CDD" id="cd09868">
    <property type="entry name" value="PIN_XPG_RAD2"/>
    <property type="match status" value="1"/>
</dbReference>
<feature type="domain" description="XPG N-terminal" evidence="8">
    <location>
        <begin position="1"/>
        <end position="115"/>
    </location>
</feature>
<dbReference type="PROSITE" id="PS00841">
    <property type="entry name" value="XPG_1"/>
    <property type="match status" value="1"/>
</dbReference>
<keyword evidence="3" id="KW-0378">Hydrolase</keyword>
<feature type="region of interest" description="Disordered" evidence="7">
    <location>
        <begin position="276"/>
        <end position="297"/>
    </location>
</feature>
<gene>
    <name evidence="9" type="ORF">NHX12_005446</name>
</gene>
<dbReference type="OrthoDB" id="31113at2759"/>
<dbReference type="SMART" id="SM00485">
    <property type="entry name" value="XPGN"/>
    <property type="match status" value="1"/>
</dbReference>
<keyword evidence="4" id="KW-0227">DNA damage</keyword>
<feature type="region of interest" description="Disordered" evidence="7">
    <location>
        <begin position="318"/>
        <end position="384"/>
    </location>
</feature>
<dbReference type="PANTHER" id="PTHR16171">
    <property type="entry name" value="DNA REPAIR PROTEIN COMPLEMENTING XP-G CELLS-RELATED"/>
    <property type="match status" value="1"/>
</dbReference>
<dbReference type="GO" id="GO:0016788">
    <property type="term" value="F:hydrolase activity, acting on ester bonds"/>
    <property type="evidence" value="ECO:0007669"/>
    <property type="project" value="InterPro"/>
</dbReference>
<dbReference type="FunFam" id="3.40.50.1010:FF:000040">
    <property type="entry name" value="DNA repair protein complementing XP-G cells"/>
    <property type="match status" value="1"/>
</dbReference>
<comment type="similarity">
    <text evidence="2">Belongs to the XPG/RAD2 endonuclease family. XPG subfamily.</text>
</comment>
<dbReference type="Pfam" id="PF00752">
    <property type="entry name" value="XPG_N"/>
    <property type="match status" value="2"/>
</dbReference>
<proteinExistence type="inferred from homology"/>
<dbReference type="InterPro" id="IPR001044">
    <property type="entry name" value="XPG/Rad2_eukaryotes"/>
</dbReference>
<comment type="subcellular location">
    <subcellularLocation>
        <location evidence="1">Nucleus</location>
    </subcellularLocation>
</comment>
<evidence type="ECO:0000259" key="8">
    <source>
        <dbReference type="SMART" id="SM00485"/>
    </source>
</evidence>
<protein>
    <recommendedName>
        <fullName evidence="8">XPG N-terminal domain-containing protein</fullName>
    </recommendedName>
</protein>
<evidence type="ECO:0000256" key="7">
    <source>
        <dbReference type="SAM" id="MobiDB-lite"/>
    </source>
</evidence>
<dbReference type="InterPro" id="IPR019974">
    <property type="entry name" value="XPG_CS"/>
</dbReference>
<evidence type="ECO:0000256" key="1">
    <source>
        <dbReference type="ARBA" id="ARBA00004123"/>
    </source>
</evidence>
<feature type="region of interest" description="Disordered" evidence="7">
    <location>
        <begin position="172"/>
        <end position="192"/>
    </location>
</feature>